<dbReference type="EMBL" id="JABSTV010001248">
    <property type="protein sequence ID" value="KAH7967710.1"/>
    <property type="molecule type" value="Genomic_DNA"/>
</dbReference>
<evidence type="ECO:0000256" key="1">
    <source>
        <dbReference type="SAM" id="MobiDB-lite"/>
    </source>
</evidence>
<feature type="compositionally biased region" description="Low complexity" evidence="1">
    <location>
        <begin position="75"/>
        <end position="86"/>
    </location>
</feature>
<protein>
    <submittedName>
        <fullName evidence="2">Uncharacterized protein</fullName>
    </submittedName>
</protein>
<proteinExistence type="predicted"/>
<evidence type="ECO:0000313" key="3">
    <source>
        <dbReference type="Proteomes" id="UP000821837"/>
    </source>
</evidence>
<sequence length="277" mass="29973">MGGQGAFPTAAASHAYSSLARVWPPAALSPPVAWLPTTMEYVGGQEVSPEVLSDGSWQSTGLSAQDKHRVALRRAAAAKTMPTTMPASPPPPSPPSKQTSASPSRPRRRAPIPRLPADTIHVVAANLRDLPPASRDTVRIHPVNNTFTLSVADTAHAQAYLRITSLTVSGTTFTVRLHAPPPDDALRGILYHAFDDFTLSIVGDHRMGKTPHILVALTEPKVPRWILYHGVHLSLLAFHNNVKACFNCRSTDHRTDVCLKARQDRSHRCGAIHPPPP</sequence>
<dbReference type="AlphaFoldDB" id="A0A9D4T170"/>
<dbReference type="Proteomes" id="UP000821837">
    <property type="component" value="Unassembled WGS sequence"/>
</dbReference>
<reference evidence="2" key="1">
    <citation type="journal article" date="2020" name="Cell">
        <title>Large-Scale Comparative Analyses of Tick Genomes Elucidate Their Genetic Diversity and Vector Capacities.</title>
        <authorList>
            <consortium name="Tick Genome and Microbiome Consortium (TIGMIC)"/>
            <person name="Jia N."/>
            <person name="Wang J."/>
            <person name="Shi W."/>
            <person name="Du L."/>
            <person name="Sun Y."/>
            <person name="Zhan W."/>
            <person name="Jiang J.F."/>
            <person name="Wang Q."/>
            <person name="Zhang B."/>
            <person name="Ji P."/>
            <person name="Bell-Sakyi L."/>
            <person name="Cui X.M."/>
            <person name="Yuan T.T."/>
            <person name="Jiang B.G."/>
            <person name="Yang W.F."/>
            <person name="Lam T.T."/>
            <person name="Chang Q.C."/>
            <person name="Ding S.J."/>
            <person name="Wang X.J."/>
            <person name="Zhu J.G."/>
            <person name="Ruan X.D."/>
            <person name="Zhao L."/>
            <person name="Wei J.T."/>
            <person name="Ye R.Z."/>
            <person name="Que T.C."/>
            <person name="Du C.H."/>
            <person name="Zhou Y.H."/>
            <person name="Cheng J.X."/>
            <person name="Dai P.F."/>
            <person name="Guo W.B."/>
            <person name="Han X.H."/>
            <person name="Huang E.J."/>
            <person name="Li L.F."/>
            <person name="Wei W."/>
            <person name="Gao Y.C."/>
            <person name="Liu J.Z."/>
            <person name="Shao H.Z."/>
            <person name="Wang X."/>
            <person name="Wang C.C."/>
            <person name="Yang T.C."/>
            <person name="Huo Q.B."/>
            <person name="Li W."/>
            <person name="Chen H.Y."/>
            <person name="Chen S.E."/>
            <person name="Zhou L.G."/>
            <person name="Ni X.B."/>
            <person name="Tian J.H."/>
            <person name="Sheng Y."/>
            <person name="Liu T."/>
            <person name="Pan Y.S."/>
            <person name="Xia L.Y."/>
            <person name="Li J."/>
            <person name="Zhao F."/>
            <person name="Cao W.C."/>
        </authorList>
    </citation>
    <scope>NUCLEOTIDE SEQUENCE</scope>
    <source>
        <strain evidence="2">Rsan-2018</strain>
    </source>
</reference>
<comment type="caution">
    <text evidence="2">The sequence shown here is derived from an EMBL/GenBank/DDBJ whole genome shotgun (WGS) entry which is preliminary data.</text>
</comment>
<keyword evidence="3" id="KW-1185">Reference proteome</keyword>
<organism evidence="2 3">
    <name type="scientific">Rhipicephalus sanguineus</name>
    <name type="common">Brown dog tick</name>
    <name type="synonym">Ixodes sanguineus</name>
    <dbReference type="NCBI Taxonomy" id="34632"/>
    <lineage>
        <taxon>Eukaryota</taxon>
        <taxon>Metazoa</taxon>
        <taxon>Ecdysozoa</taxon>
        <taxon>Arthropoda</taxon>
        <taxon>Chelicerata</taxon>
        <taxon>Arachnida</taxon>
        <taxon>Acari</taxon>
        <taxon>Parasitiformes</taxon>
        <taxon>Ixodida</taxon>
        <taxon>Ixodoidea</taxon>
        <taxon>Ixodidae</taxon>
        <taxon>Rhipicephalinae</taxon>
        <taxon>Rhipicephalus</taxon>
        <taxon>Rhipicephalus</taxon>
    </lineage>
</organism>
<feature type="region of interest" description="Disordered" evidence="1">
    <location>
        <begin position="74"/>
        <end position="114"/>
    </location>
</feature>
<reference evidence="2" key="2">
    <citation type="submission" date="2021-09" db="EMBL/GenBank/DDBJ databases">
        <authorList>
            <person name="Jia N."/>
            <person name="Wang J."/>
            <person name="Shi W."/>
            <person name="Du L."/>
            <person name="Sun Y."/>
            <person name="Zhan W."/>
            <person name="Jiang J."/>
            <person name="Wang Q."/>
            <person name="Zhang B."/>
            <person name="Ji P."/>
            <person name="Sakyi L.B."/>
            <person name="Cui X."/>
            <person name="Yuan T."/>
            <person name="Jiang B."/>
            <person name="Yang W."/>
            <person name="Lam T.T.-Y."/>
            <person name="Chang Q."/>
            <person name="Ding S."/>
            <person name="Wang X."/>
            <person name="Zhu J."/>
            <person name="Ruan X."/>
            <person name="Zhao L."/>
            <person name="Wei J."/>
            <person name="Que T."/>
            <person name="Du C."/>
            <person name="Cheng J."/>
            <person name="Dai P."/>
            <person name="Han X."/>
            <person name="Huang E."/>
            <person name="Gao Y."/>
            <person name="Liu J."/>
            <person name="Shao H."/>
            <person name="Ye R."/>
            <person name="Li L."/>
            <person name="Wei W."/>
            <person name="Wang X."/>
            <person name="Wang C."/>
            <person name="Huo Q."/>
            <person name="Li W."/>
            <person name="Guo W."/>
            <person name="Chen H."/>
            <person name="Chen S."/>
            <person name="Zhou L."/>
            <person name="Zhou L."/>
            <person name="Ni X."/>
            <person name="Tian J."/>
            <person name="Zhou Y."/>
            <person name="Sheng Y."/>
            <person name="Liu T."/>
            <person name="Pan Y."/>
            <person name="Xia L."/>
            <person name="Li J."/>
            <person name="Zhao F."/>
            <person name="Cao W."/>
        </authorList>
    </citation>
    <scope>NUCLEOTIDE SEQUENCE</scope>
    <source>
        <strain evidence="2">Rsan-2018</strain>
        <tissue evidence="2">Larvae</tissue>
    </source>
</reference>
<dbReference type="VEuPathDB" id="VectorBase:RSAN_032017"/>
<gene>
    <name evidence="2" type="ORF">HPB52_001867</name>
</gene>
<accession>A0A9D4T170</accession>
<evidence type="ECO:0000313" key="2">
    <source>
        <dbReference type="EMBL" id="KAH7967710.1"/>
    </source>
</evidence>
<name>A0A9D4T170_RHISA</name>